<evidence type="ECO:0000313" key="3">
    <source>
        <dbReference type="Proteomes" id="UP000307074"/>
    </source>
</evidence>
<dbReference type="PANTHER" id="PTHR34985">
    <property type="entry name" value="SLR0554 PROTEIN"/>
    <property type="match status" value="1"/>
</dbReference>
<dbReference type="EMBL" id="CP031198">
    <property type="protein sequence ID" value="QCZ52778.1"/>
    <property type="molecule type" value="Genomic_DNA"/>
</dbReference>
<organism evidence="2 3">
    <name type="scientific">Levilactobacillus brevis</name>
    <name type="common">Lactobacillus brevis</name>
    <dbReference type="NCBI Taxonomy" id="1580"/>
    <lineage>
        <taxon>Bacteria</taxon>
        <taxon>Bacillati</taxon>
        <taxon>Bacillota</taxon>
        <taxon>Bacilli</taxon>
        <taxon>Lactobacillales</taxon>
        <taxon>Lactobacillaceae</taxon>
        <taxon>Levilactobacillus</taxon>
    </lineage>
</organism>
<proteinExistence type="predicted"/>
<protein>
    <submittedName>
        <fullName evidence="2">Virulence-Associated E family protein</fullName>
    </submittedName>
</protein>
<dbReference type="Proteomes" id="UP000307074">
    <property type="component" value="Chromosome"/>
</dbReference>
<accession>A0A5B7XYL3</accession>
<dbReference type="AlphaFoldDB" id="A0A5B7XYL3"/>
<evidence type="ECO:0000259" key="1">
    <source>
        <dbReference type="Pfam" id="PF05272"/>
    </source>
</evidence>
<gene>
    <name evidence="2" type="ORF">UCCLBBS449_0809</name>
</gene>
<dbReference type="InterPro" id="IPR007936">
    <property type="entry name" value="VapE-like_dom"/>
</dbReference>
<reference evidence="2 3" key="1">
    <citation type="submission" date="2018-07" db="EMBL/GenBank/DDBJ databases">
        <authorList>
            <person name="Feyereisen M."/>
        </authorList>
    </citation>
    <scope>NUCLEOTIDE SEQUENCE [LARGE SCALE GENOMIC DNA]</scope>
    <source>
        <strain evidence="2 3">UCCLBBS449</strain>
    </source>
</reference>
<dbReference type="RefSeq" id="WP_087051847.1">
    <property type="nucleotide sequence ID" value="NZ_CP031198.1"/>
</dbReference>
<dbReference type="PANTHER" id="PTHR34985:SF1">
    <property type="entry name" value="SLR0554 PROTEIN"/>
    <property type="match status" value="1"/>
</dbReference>
<dbReference type="Pfam" id="PF05272">
    <property type="entry name" value="VapE-like_dom"/>
    <property type="match status" value="1"/>
</dbReference>
<feature type="domain" description="Virulence-associated protein E-like" evidence="1">
    <location>
        <begin position="126"/>
        <end position="343"/>
    </location>
</feature>
<name>A0A5B7XYL3_LEVBR</name>
<evidence type="ECO:0000313" key="2">
    <source>
        <dbReference type="EMBL" id="QCZ52778.1"/>
    </source>
</evidence>
<sequence length="466" mass="53123">MNDEILQLAKKRDEQIAKADDWTSDLRRTTNGGIKLSSLHNIIVYLKNDPNLKGLLAFNEFSEQISILRDNPATRQKAGMWKDDDNSTTRVYLDERYNVLFSTDNLQDAIVAVAKEHSSNPVKERIEQAKWDGQPRAETYFIDYLGAEDNHYTRMVTRKWLSGAVARVYHPGCKFEIIPILEGDQGLGKSTVAGLLAPDYINSSLDTMGKTKDDLQKLTGSWVVEIAELSAMKKTDVEALKNFTSILSDYYRNSYGHFATFHPRKNVFIGTTNQRDYLKDATGERRFYPIRCGVNKATKNPWQPTKDDIPQILAEVKAWVDAGEKLYFDQQTMAEAKTYQQEAQTVNPMKEAIEEYLSMPVPANWDELTTSVKHSYFDHYTDGNKPNEDSSEWLSSKLSKEAGKLTQTSIREILAVVFGKQPDSFLSGRISGEAKKIKLIMDNEDGWQYQRIRSQGHQVRGYINIL</sequence>